<accession>A0A5C8HZ50</accession>
<dbReference type="InterPro" id="IPR036388">
    <property type="entry name" value="WH-like_DNA-bd_sf"/>
</dbReference>
<proteinExistence type="inferred from homology"/>
<dbReference type="Pfam" id="PF00480">
    <property type="entry name" value="ROK"/>
    <property type="match status" value="1"/>
</dbReference>
<organism evidence="2 3">
    <name type="scientific">Microbacterium hatanonis</name>
    <dbReference type="NCBI Taxonomy" id="404366"/>
    <lineage>
        <taxon>Bacteria</taxon>
        <taxon>Bacillati</taxon>
        <taxon>Actinomycetota</taxon>
        <taxon>Actinomycetes</taxon>
        <taxon>Micrococcales</taxon>
        <taxon>Microbacteriaceae</taxon>
        <taxon>Microbacterium</taxon>
    </lineage>
</organism>
<sequence length="390" mass="40839">MVTSSPVDLVSAPPPQWSDLSATGRRVLLDLLVHGPRSRIRIAERLGLSRASLTRVARELVDSGVVLQGDTLPSATRGRPAEELQLRPQAAHFIGVKITAERIYVVATDLAAEVVDEISAPLISPDVETVVDEISAAAASLIRRFGNVSAVGVGLAADVLRRDGEAVVKASPLLGWSEPIPLPRLLEERIGLPITVTNDVHALTAAHHWFGSGVNHRSLVVYGVGAGIGSGAVIDDELVEGANGRSGRVGHTRVGGTGRVCANGHTDCVHSFVSMPAIELNAGVAPGEYPLAVARARAGGVREAEAFSSAAYALGAVVAESVNLFDPELVSLMGEGLDMLDLAPGAYRDGLVAHLEQVPIESVRTERPPFTFGLYARGASATAIRDLLSE</sequence>
<dbReference type="InterPro" id="IPR043129">
    <property type="entry name" value="ATPase_NBD"/>
</dbReference>
<comment type="similarity">
    <text evidence="1">Belongs to the ROK (NagC/XylR) family.</text>
</comment>
<keyword evidence="3" id="KW-1185">Reference proteome</keyword>
<gene>
    <name evidence="2" type="ORF">FVP77_00450</name>
</gene>
<reference evidence="2 3" key="1">
    <citation type="submission" date="2019-08" db="EMBL/GenBank/DDBJ databases">
        <authorList>
            <person name="Dong K."/>
        </authorList>
    </citation>
    <scope>NUCLEOTIDE SEQUENCE [LARGE SCALE GENOMIC DNA]</scope>
    <source>
        <strain evidence="2 3">JCM14558</strain>
    </source>
</reference>
<dbReference type="Gene3D" id="1.10.10.10">
    <property type="entry name" value="Winged helix-like DNA-binding domain superfamily/Winged helix DNA-binding domain"/>
    <property type="match status" value="1"/>
</dbReference>
<dbReference type="AlphaFoldDB" id="A0A5C8HZ50"/>
<dbReference type="InterPro" id="IPR036390">
    <property type="entry name" value="WH_DNA-bd_sf"/>
</dbReference>
<comment type="caution">
    <text evidence="2">The sequence shown here is derived from an EMBL/GenBank/DDBJ whole genome shotgun (WGS) entry which is preliminary data.</text>
</comment>
<dbReference type="PANTHER" id="PTHR18964">
    <property type="entry name" value="ROK (REPRESSOR, ORF, KINASE) FAMILY"/>
    <property type="match status" value="1"/>
</dbReference>
<evidence type="ECO:0000256" key="1">
    <source>
        <dbReference type="ARBA" id="ARBA00006479"/>
    </source>
</evidence>
<dbReference type="InterPro" id="IPR000600">
    <property type="entry name" value="ROK"/>
</dbReference>
<dbReference type="EMBL" id="VRSV01000001">
    <property type="protein sequence ID" value="TXK12002.1"/>
    <property type="molecule type" value="Genomic_DNA"/>
</dbReference>
<dbReference type="OrthoDB" id="3464494at2"/>
<evidence type="ECO:0000313" key="3">
    <source>
        <dbReference type="Proteomes" id="UP000321034"/>
    </source>
</evidence>
<dbReference type="SUPFAM" id="SSF46785">
    <property type="entry name" value="Winged helix' DNA-binding domain"/>
    <property type="match status" value="1"/>
</dbReference>
<protein>
    <submittedName>
        <fullName evidence="2">ROK family transcriptional regulator</fullName>
    </submittedName>
</protein>
<dbReference type="InterPro" id="IPR011991">
    <property type="entry name" value="ArsR-like_HTH"/>
</dbReference>
<dbReference type="Proteomes" id="UP000321034">
    <property type="component" value="Unassembled WGS sequence"/>
</dbReference>
<name>A0A5C8HZ50_9MICO</name>
<dbReference type="SUPFAM" id="SSF53067">
    <property type="entry name" value="Actin-like ATPase domain"/>
    <property type="match status" value="1"/>
</dbReference>
<dbReference type="Gene3D" id="3.30.420.40">
    <property type="match status" value="2"/>
</dbReference>
<dbReference type="PANTHER" id="PTHR18964:SF149">
    <property type="entry name" value="BIFUNCTIONAL UDP-N-ACETYLGLUCOSAMINE 2-EPIMERASE_N-ACETYLMANNOSAMINE KINASE"/>
    <property type="match status" value="1"/>
</dbReference>
<dbReference type="InterPro" id="IPR049874">
    <property type="entry name" value="ROK_cs"/>
</dbReference>
<dbReference type="PROSITE" id="PS01125">
    <property type="entry name" value="ROK"/>
    <property type="match status" value="1"/>
</dbReference>
<evidence type="ECO:0000313" key="2">
    <source>
        <dbReference type="EMBL" id="TXK12002.1"/>
    </source>
</evidence>
<dbReference type="CDD" id="cd00090">
    <property type="entry name" value="HTH_ARSR"/>
    <property type="match status" value="1"/>
</dbReference>